<name>A0A402BDG7_9CHLR</name>
<organism evidence="1 2">
    <name type="scientific">Dictyobacter alpinus</name>
    <dbReference type="NCBI Taxonomy" id="2014873"/>
    <lineage>
        <taxon>Bacteria</taxon>
        <taxon>Bacillati</taxon>
        <taxon>Chloroflexota</taxon>
        <taxon>Ktedonobacteria</taxon>
        <taxon>Ktedonobacterales</taxon>
        <taxon>Dictyobacteraceae</taxon>
        <taxon>Dictyobacter</taxon>
    </lineage>
</organism>
<proteinExistence type="predicted"/>
<accession>A0A402BDG7</accession>
<protein>
    <submittedName>
        <fullName evidence="1">Uncharacterized protein</fullName>
    </submittedName>
</protein>
<dbReference type="AlphaFoldDB" id="A0A402BDG7"/>
<dbReference type="PANTHER" id="PTHR35984:SF1">
    <property type="entry name" value="PERIPLASMIC SERINE PROTEASE"/>
    <property type="match status" value="1"/>
</dbReference>
<dbReference type="InterPro" id="IPR002825">
    <property type="entry name" value="Pept_S49_ser-pept_pro"/>
</dbReference>
<dbReference type="GO" id="GO:0016020">
    <property type="term" value="C:membrane"/>
    <property type="evidence" value="ECO:0007669"/>
    <property type="project" value="InterPro"/>
</dbReference>
<dbReference type="EMBL" id="BIFT01000002">
    <property type="protein sequence ID" value="GCE29451.1"/>
    <property type="molecule type" value="Genomic_DNA"/>
</dbReference>
<reference evidence="2" key="1">
    <citation type="submission" date="2018-12" db="EMBL/GenBank/DDBJ databases">
        <title>Tengunoibacter tsumagoiensis gen. nov., sp. nov., Dictyobacter kobayashii sp. nov., D. alpinus sp. nov., and D. joshuensis sp. nov. and description of Dictyobacteraceae fam. nov. within the order Ktedonobacterales isolated from Tengu-no-mugimeshi.</title>
        <authorList>
            <person name="Wang C.M."/>
            <person name="Zheng Y."/>
            <person name="Sakai Y."/>
            <person name="Toyoda A."/>
            <person name="Minakuchi Y."/>
            <person name="Abe K."/>
            <person name="Yokota A."/>
            <person name="Yabe S."/>
        </authorList>
    </citation>
    <scope>NUCLEOTIDE SEQUENCE [LARGE SCALE GENOMIC DNA]</scope>
    <source>
        <strain evidence="2">Uno16</strain>
    </source>
</reference>
<dbReference type="PANTHER" id="PTHR35984">
    <property type="entry name" value="PERIPLASMIC SERINE PROTEASE"/>
    <property type="match status" value="1"/>
</dbReference>
<dbReference type="Proteomes" id="UP000287171">
    <property type="component" value="Unassembled WGS sequence"/>
</dbReference>
<sequence>MHPLAELSPIDPQIMSATMSVSNTSARLSSEDIRAFRLMAEQWFQIESKADGLELLQLLCQRIFPPSLAGFFRADQLLEQVAQELLQIHLPAASEETVQHIMQTLLRGYHDHSYAITRQDASELGLNIAHATIQEEQLLWTIWQQSRSYLAAAQTQHLAPGSRIDALIASSDFFAHHVVMPQSVIAVNKGSEENREHTSVPMLQLAHWDILRS</sequence>
<evidence type="ECO:0000313" key="2">
    <source>
        <dbReference type="Proteomes" id="UP000287171"/>
    </source>
</evidence>
<gene>
    <name evidence="1" type="ORF">KDA_49350</name>
</gene>
<evidence type="ECO:0000313" key="1">
    <source>
        <dbReference type="EMBL" id="GCE29451.1"/>
    </source>
</evidence>
<keyword evidence="2" id="KW-1185">Reference proteome</keyword>
<comment type="caution">
    <text evidence="1">The sequence shown here is derived from an EMBL/GenBank/DDBJ whole genome shotgun (WGS) entry which is preliminary data.</text>
</comment>